<comment type="caution">
    <text evidence="10">The sequence shown here is derived from an EMBL/GenBank/DDBJ whole genome shotgun (WGS) entry which is preliminary data.</text>
</comment>
<dbReference type="OrthoDB" id="9155749at2"/>
<evidence type="ECO:0000256" key="7">
    <source>
        <dbReference type="ARBA" id="ARBA00023136"/>
    </source>
</evidence>
<feature type="transmembrane region" description="Helical" evidence="8">
    <location>
        <begin position="443"/>
        <end position="461"/>
    </location>
</feature>
<dbReference type="InterPro" id="IPR006037">
    <property type="entry name" value="RCK_C"/>
</dbReference>
<feature type="transmembrane region" description="Helical" evidence="8">
    <location>
        <begin position="163"/>
        <end position="184"/>
    </location>
</feature>
<dbReference type="EMBL" id="QNRR01000012">
    <property type="protein sequence ID" value="RBP38046.1"/>
    <property type="molecule type" value="Genomic_DNA"/>
</dbReference>
<evidence type="ECO:0000256" key="5">
    <source>
        <dbReference type="ARBA" id="ARBA00022692"/>
    </source>
</evidence>
<organism evidence="10 11">
    <name type="scientific">Roseimicrobium gellanilyticum</name>
    <dbReference type="NCBI Taxonomy" id="748857"/>
    <lineage>
        <taxon>Bacteria</taxon>
        <taxon>Pseudomonadati</taxon>
        <taxon>Verrucomicrobiota</taxon>
        <taxon>Verrucomicrobiia</taxon>
        <taxon>Verrucomicrobiales</taxon>
        <taxon>Verrucomicrobiaceae</taxon>
        <taxon>Roseimicrobium</taxon>
    </lineage>
</organism>
<feature type="transmembrane region" description="Helical" evidence="8">
    <location>
        <begin position="403"/>
        <end position="422"/>
    </location>
</feature>
<keyword evidence="5 8" id="KW-0812">Transmembrane</keyword>
<gene>
    <name evidence="10" type="ORF">DES53_11244</name>
</gene>
<evidence type="ECO:0000256" key="3">
    <source>
        <dbReference type="ARBA" id="ARBA00022448"/>
    </source>
</evidence>
<evidence type="ECO:0000313" key="11">
    <source>
        <dbReference type="Proteomes" id="UP000253426"/>
    </source>
</evidence>
<comment type="similarity">
    <text evidence="2">Belongs to the AAE transporter (TC 2.A.81) family.</text>
</comment>
<dbReference type="Pfam" id="PF02080">
    <property type="entry name" value="TrkA_C"/>
    <property type="match status" value="2"/>
</dbReference>
<keyword evidence="6 8" id="KW-1133">Transmembrane helix</keyword>
<name>A0A366H7L4_9BACT</name>
<feature type="transmembrane region" description="Helical" evidence="8">
    <location>
        <begin position="377"/>
        <end position="397"/>
    </location>
</feature>
<feature type="transmembrane region" description="Helical" evidence="8">
    <location>
        <begin position="70"/>
        <end position="91"/>
    </location>
</feature>
<dbReference type="GO" id="GO:0008324">
    <property type="term" value="F:monoatomic cation transmembrane transporter activity"/>
    <property type="evidence" value="ECO:0007669"/>
    <property type="project" value="InterPro"/>
</dbReference>
<dbReference type="InterPro" id="IPR006512">
    <property type="entry name" value="YidE_YbjL"/>
</dbReference>
<reference evidence="10 11" key="1">
    <citation type="submission" date="2018-06" db="EMBL/GenBank/DDBJ databases">
        <title>Genomic Encyclopedia of Type Strains, Phase IV (KMG-IV): sequencing the most valuable type-strain genomes for metagenomic binning, comparative biology and taxonomic classification.</title>
        <authorList>
            <person name="Goeker M."/>
        </authorList>
    </citation>
    <scope>NUCLEOTIDE SEQUENCE [LARGE SCALE GENOMIC DNA]</scope>
    <source>
        <strain evidence="10 11">DSM 25532</strain>
    </source>
</reference>
<evidence type="ECO:0000256" key="4">
    <source>
        <dbReference type="ARBA" id="ARBA00022475"/>
    </source>
</evidence>
<dbReference type="Gene3D" id="3.30.70.1450">
    <property type="entry name" value="Regulator of K+ conductance, C-terminal domain"/>
    <property type="match status" value="1"/>
</dbReference>
<evidence type="ECO:0000256" key="8">
    <source>
        <dbReference type="SAM" id="Phobius"/>
    </source>
</evidence>
<dbReference type="NCBIfam" id="NF003007">
    <property type="entry name" value="PRK03818.1"/>
    <property type="match status" value="1"/>
</dbReference>
<evidence type="ECO:0000256" key="1">
    <source>
        <dbReference type="ARBA" id="ARBA00004651"/>
    </source>
</evidence>
<feature type="transmembrane region" description="Helical" evidence="8">
    <location>
        <begin position="473"/>
        <end position="495"/>
    </location>
</feature>
<dbReference type="PANTHER" id="PTHR30445">
    <property type="entry name" value="K(+)_H(+) ANTIPORTER SUBUNIT KHTT"/>
    <property type="match status" value="1"/>
</dbReference>
<protein>
    <submittedName>
        <fullName evidence="10">Putative transport protein</fullName>
    </submittedName>
</protein>
<dbReference type="PANTHER" id="PTHR30445:SF3">
    <property type="entry name" value="TRANSPORT PROTEIN YIDE-RELATED"/>
    <property type="match status" value="1"/>
</dbReference>
<evidence type="ECO:0000259" key="9">
    <source>
        <dbReference type="PROSITE" id="PS51202"/>
    </source>
</evidence>
<feature type="transmembrane region" description="Helical" evidence="8">
    <location>
        <begin position="37"/>
        <end position="55"/>
    </location>
</feature>
<dbReference type="PROSITE" id="PS51202">
    <property type="entry name" value="RCK_C"/>
    <property type="match status" value="2"/>
</dbReference>
<feature type="transmembrane region" description="Helical" evidence="8">
    <location>
        <begin position="12"/>
        <end position="30"/>
    </location>
</feature>
<keyword evidence="11" id="KW-1185">Reference proteome</keyword>
<dbReference type="RefSeq" id="WP_113961182.1">
    <property type="nucleotide sequence ID" value="NZ_QNRR01000012.1"/>
</dbReference>
<feature type="transmembrane region" description="Helical" evidence="8">
    <location>
        <begin position="98"/>
        <end position="119"/>
    </location>
</feature>
<evidence type="ECO:0000313" key="10">
    <source>
        <dbReference type="EMBL" id="RBP38046.1"/>
    </source>
</evidence>
<keyword evidence="4" id="KW-1003">Cell membrane</keyword>
<dbReference type="Pfam" id="PF06826">
    <property type="entry name" value="Asp-Al_Ex"/>
    <property type="match status" value="2"/>
</dbReference>
<sequence length="556" mass="58982">MRWLTELHQTQPIAHAIGVLAFVCVLGMALGSVKFRGIKLGTAGVLFAGILVGHLGEDADHHTLAFVKEFGLVLFVFTIGLQLGPGFFAALRQQGVKLNLLAAAVVFFGAVGAALAGWIGGFQPEAVLGIFSGASTNTPSLGASTQTISTLPGITEDRLALPALAYAVSYPTAIVAIIGTLLLLKQVFRIDPMREAKEYADKQRSQVLPLERRTFVVTNPNLEGVLLKDLPGKNEANVTISRVKHGMDTSPATDTTVLHRDDVLLAVGPRGGLDTMEKVIGQRTDMDLMLEESAVTFRRVVVTEPGVLGKTVGEMDLDDRFHVAVTRVTRADIEMSAVLGLRLQFGDQLQLVGRSEDLDKAASAVGNSLKELNETHFIPFFIGIALGIVLGTMPIAFPGLPHPIRLGLAGGPLIVALILARVGHIGRQVWHMPINTNLAFREFGIALFFAAVGLSAGAKFFETVFSATGIQWLVAGACVTIIPLALVAAFARVILKMNFMELSGLVAGSMTDPPALAFASNIAGSDAPTVAYATVFPLTTLLRILAAQILAITLCS</sequence>
<dbReference type="GO" id="GO:0006813">
    <property type="term" value="P:potassium ion transport"/>
    <property type="evidence" value="ECO:0007669"/>
    <property type="project" value="InterPro"/>
</dbReference>
<keyword evidence="7 8" id="KW-0472">Membrane</keyword>
<evidence type="ECO:0000256" key="6">
    <source>
        <dbReference type="ARBA" id="ARBA00022989"/>
    </source>
</evidence>
<dbReference type="Proteomes" id="UP000253426">
    <property type="component" value="Unassembled WGS sequence"/>
</dbReference>
<evidence type="ECO:0000256" key="2">
    <source>
        <dbReference type="ARBA" id="ARBA00009854"/>
    </source>
</evidence>
<dbReference type="InterPro" id="IPR050144">
    <property type="entry name" value="AAE_transporter"/>
</dbReference>
<dbReference type="InterPro" id="IPR036721">
    <property type="entry name" value="RCK_C_sf"/>
</dbReference>
<dbReference type="NCBIfam" id="TIGR01625">
    <property type="entry name" value="YidE_YbjL_dupl"/>
    <property type="match status" value="2"/>
</dbReference>
<keyword evidence="3" id="KW-0813">Transport</keyword>
<dbReference type="SUPFAM" id="SSF116726">
    <property type="entry name" value="TrkA C-terminal domain-like"/>
    <property type="match status" value="2"/>
</dbReference>
<accession>A0A366H7L4</accession>
<comment type="subcellular location">
    <subcellularLocation>
        <location evidence="1">Cell membrane</location>
        <topology evidence="1">Multi-pass membrane protein</topology>
    </subcellularLocation>
</comment>
<dbReference type="AlphaFoldDB" id="A0A366H7L4"/>
<dbReference type="GO" id="GO:0005886">
    <property type="term" value="C:plasma membrane"/>
    <property type="evidence" value="ECO:0007669"/>
    <property type="project" value="UniProtKB-SubCell"/>
</dbReference>
<feature type="domain" description="RCK C-terminal" evidence="9">
    <location>
        <begin position="285"/>
        <end position="367"/>
    </location>
</feature>
<proteinExistence type="inferred from homology"/>
<feature type="domain" description="RCK C-terminal" evidence="9">
    <location>
        <begin position="197"/>
        <end position="282"/>
    </location>
</feature>